<proteinExistence type="inferred from homology"/>
<reference evidence="6 7" key="1">
    <citation type="submission" date="2014-09" db="EMBL/GenBank/DDBJ databases">
        <authorList>
            <person name="Ellenberger Sabrina"/>
        </authorList>
    </citation>
    <scope>NUCLEOTIDE SEQUENCE [LARGE SCALE GENOMIC DNA]</scope>
    <source>
        <strain evidence="6 7">CBS 412.66</strain>
    </source>
</reference>
<dbReference type="Pfam" id="PF07690">
    <property type="entry name" value="MFS_1"/>
    <property type="match status" value="1"/>
</dbReference>
<feature type="compositionally biased region" description="Polar residues" evidence="4">
    <location>
        <begin position="454"/>
        <end position="515"/>
    </location>
</feature>
<comment type="similarity">
    <text evidence="2">Belongs to the major facilitator superfamily. Monocarboxylate porter (TC 2.A.1.13) family.</text>
</comment>
<feature type="transmembrane region" description="Helical" evidence="5">
    <location>
        <begin position="122"/>
        <end position="140"/>
    </location>
</feature>
<evidence type="ECO:0000313" key="7">
    <source>
        <dbReference type="Proteomes" id="UP000054107"/>
    </source>
</evidence>
<feature type="compositionally biased region" description="Polar residues" evidence="4">
    <location>
        <begin position="411"/>
        <end position="429"/>
    </location>
</feature>
<dbReference type="InterPro" id="IPR011701">
    <property type="entry name" value="MFS"/>
</dbReference>
<evidence type="ECO:0000256" key="4">
    <source>
        <dbReference type="SAM" id="MobiDB-lite"/>
    </source>
</evidence>
<accession>A0A0B7N211</accession>
<dbReference type="AlphaFoldDB" id="A0A0B7N211"/>
<feature type="transmembrane region" description="Helical" evidence="5">
    <location>
        <begin position="39"/>
        <end position="60"/>
    </location>
</feature>
<gene>
    <name evidence="6" type="primary">PARPA_02630.1 scaffold 5155</name>
</gene>
<evidence type="ECO:0000256" key="3">
    <source>
        <dbReference type="SAM" id="Coils"/>
    </source>
</evidence>
<dbReference type="SUPFAM" id="SSF103473">
    <property type="entry name" value="MFS general substrate transporter"/>
    <property type="match status" value="1"/>
</dbReference>
<sequence length="906" mass="101003">MVIWQLQLTQGILFGSGGSIIFYIGMSSVQQWFSHKKGGIALGIATSGSCVGGLIMPLIITPINRRFGVSFLFKDKTSVSNDEEGGSISTVTKSATKYKKSSLKELMISPFRVIQFDVLKDVNFILWCLADIVIELSYYTPFFFLPSYATSLGLKDTKGSSLISITASCNAIGRIFAGIVADYIGHINTVIITGFLAGCSAFLIWTFAYNFISLAFFASVFGFFGGAFVTLGPSTTAIITGMDKFKSGYSMFLLVTVVAMFGPNLAGALEAYFTTNHHQEPYLTYKLFTGFGYTLGVVIMIALKWRINRGRLLYTQNHDDNMLRHSNSFCHQQMNSNDESIINNNNTINSGKQVKRFRASSASLYQLQQQQQQHLNTEKQLRRSSYMKPLKRIDPESQQQQHSIRKMPSIIGSTTKLPTSTSALPTRKQSCIDISNNSNNIRQISPPRLKKTKSNQSLVSTSTTTSAGSKPSIEHNSGSIKPNNSSRLRQPSPAMSHSKILASSESNSSLHQSGAINKKKSLPKMPPPLPSVTDSSSGNDDDEEIKSSLTRSSSNGSTATLEKRSNRYKTSLAEKRKKSIAAAVEAAESETAESEPDVVKDQCGDSFILDMLKDELERERASTKSLQGQKDGRTTAISKDLDYFCTLVDEVTEEKDEYKRKFEEEKSRNIRLTQTIKDLESRVSCTPTSSSRDYSGEKISQLHTELQNLQHQPTDEQLTYCSNLQYKNDEITILKTELKQAQRQIQVLRKTMEQMLKAEGGGGSKDSMDDAEHRKSYTTTETTAVKGDGKYLLLQTGYHPDQSITSTSPPSPLPCYNNELPDDDLLSISSKGSYHSNKSHHQLKLQYEFLKYEDQDNHQISLAKKRSQDFSKKIAMSRRRKDQLEEMLGEVDTQLNKVKQKIRPSP</sequence>
<dbReference type="STRING" id="35722.A0A0B7N211"/>
<feature type="transmembrane region" description="Helical" evidence="5">
    <location>
        <begin position="285"/>
        <end position="303"/>
    </location>
</feature>
<name>A0A0B7N211_9FUNG</name>
<protein>
    <recommendedName>
        <fullName evidence="8">Major facilitator superfamily (MFS) profile domain-containing protein</fullName>
    </recommendedName>
</protein>
<feature type="region of interest" description="Disordered" evidence="4">
    <location>
        <begin position="389"/>
        <end position="576"/>
    </location>
</feature>
<evidence type="ECO:0000256" key="2">
    <source>
        <dbReference type="ARBA" id="ARBA00006727"/>
    </source>
</evidence>
<feature type="compositionally biased region" description="Low complexity" evidence="4">
    <location>
        <begin position="547"/>
        <end position="557"/>
    </location>
</feature>
<dbReference type="GO" id="GO:0022857">
    <property type="term" value="F:transmembrane transporter activity"/>
    <property type="evidence" value="ECO:0007669"/>
    <property type="project" value="InterPro"/>
</dbReference>
<dbReference type="GO" id="GO:0016020">
    <property type="term" value="C:membrane"/>
    <property type="evidence" value="ECO:0007669"/>
    <property type="project" value="UniProtKB-SubCell"/>
</dbReference>
<evidence type="ECO:0000256" key="5">
    <source>
        <dbReference type="SAM" id="Phobius"/>
    </source>
</evidence>
<keyword evidence="7" id="KW-1185">Reference proteome</keyword>
<dbReference type="InterPro" id="IPR050327">
    <property type="entry name" value="Proton-linked_MCT"/>
</dbReference>
<dbReference type="OrthoDB" id="2258642at2759"/>
<organism evidence="6 7">
    <name type="scientific">Parasitella parasitica</name>
    <dbReference type="NCBI Taxonomy" id="35722"/>
    <lineage>
        <taxon>Eukaryota</taxon>
        <taxon>Fungi</taxon>
        <taxon>Fungi incertae sedis</taxon>
        <taxon>Mucoromycota</taxon>
        <taxon>Mucoromycotina</taxon>
        <taxon>Mucoromycetes</taxon>
        <taxon>Mucorales</taxon>
        <taxon>Mucorineae</taxon>
        <taxon>Mucoraceae</taxon>
        <taxon>Parasitella</taxon>
    </lineage>
</organism>
<dbReference type="Proteomes" id="UP000054107">
    <property type="component" value="Unassembled WGS sequence"/>
</dbReference>
<keyword evidence="5" id="KW-0812">Transmembrane</keyword>
<evidence type="ECO:0000313" key="6">
    <source>
        <dbReference type="EMBL" id="CEP09154.1"/>
    </source>
</evidence>
<feature type="transmembrane region" description="Helical" evidence="5">
    <location>
        <begin position="12"/>
        <end position="33"/>
    </location>
</feature>
<evidence type="ECO:0008006" key="8">
    <source>
        <dbReference type="Google" id="ProtNLM"/>
    </source>
</evidence>
<keyword evidence="3" id="KW-0175">Coiled coil</keyword>
<feature type="transmembrane region" description="Helical" evidence="5">
    <location>
        <begin position="251"/>
        <end position="273"/>
    </location>
</feature>
<feature type="compositionally biased region" description="Low complexity" evidence="4">
    <location>
        <begin position="431"/>
        <end position="445"/>
    </location>
</feature>
<dbReference type="EMBL" id="LN721266">
    <property type="protein sequence ID" value="CEP09154.1"/>
    <property type="molecule type" value="Genomic_DNA"/>
</dbReference>
<dbReference type="Gene3D" id="1.20.1250.20">
    <property type="entry name" value="MFS general substrate transporter like domains"/>
    <property type="match status" value="1"/>
</dbReference>
<keyword evidence="5" id="KW-1133">Transmembrane helix</keyword>
<evidence type="ECO:0000256" key="1">
    <source>
        <dbReference type="ARBA" id="ARBA00004141"/>
    </source>
</evidence>
<feature type="transmembrane region" description="Helical" evidence="5">
    <location>
        <begin position="187"/>
        <end position="208"/>
    </location>
</feature>
<dbReference type="PANTHER" id="PTHR11360:SF284">
    <property type="entry name" value="EG:103B4.3 PROTEIN-RELATED"/>
    <property type="match status" value="1"/>
</dbReference>
<keyword evidence="5" id="KW-0472">Membrane</keyword>
<feature type="coiled-coil region" evidence="3">
    <location>
        <begin position="724"/>
        <end position="758"/>
    </location>
</feature>
<comment type="subcellular location">
    <subcellularLocation>
        <location evidence="1">Membrane</location>
        <topology evidence="1">Multi-pass membrane protein</topology>
    </subcellularLocation>
</comment>
<dbReference type="PANTHER" id="PTHR11360">
    <property type="entry name" value="MONOCARBOXYLATE TRANSPORTER"/>
    <property type="match status" value="1"/>
</dbReference>
<dbReference type="InterPro" id="IPR036259">
    <property type="entry name" value="MFS_trans_sf"/>
</dbReference>
<feature type="transmembrane region" description="Helical" evidence="5">
    <location>
        <begin position="214"/>
        <end position="239"/>
    </location>
</feature>
<feature type="coiled-coil region" evidence="3">
    <location>
        <begin position="609"/>
        <end position="682"/>
    </location>
</feature>